<organism evidence="2 3">
    <name type="scientific">Polynucleobacter antarcticus</name>
    <dbReference type="NCBI Taxonomy" id="1743162"/>
    <lineage>
        <taxon>Bacteria</taxon>
        <taxon>Pseudomonadati</taxon>
        <taxon>Pseudomonadota</taxon>
        <taxon>Betaproteobacteria</taxon>
        <taxon>Burkholderiales</taxon>
        <taxon>Burkholderiaceae</taxon>
        <taxon>Polynucleobacter</taxon>
    </lineage>
</organism>
<evidence type="ECO:0000259" key="1">
    <source>
        <dbReference type="Pfam" id="PF00233"/>
    </source>
</evidence>
<gene>
    <name evidence="2" type="ORF">DCO16_03215</name>
</gene>
<dbReference type="SUPFAM" id="SSF109604">
    <property type="entry name" value="HD-domain/PDEase-like"/>
    <property type="match status" value="1"/>
</dbReference>
<dbReference type="InterPro" id="IPR002073">
    <property type="entry name" value="PDEase_catalytic_dom"/>
</dbReference>
<dbReference type="Pfam" id="PF00233">
    <property type="entry name" value="PDEase_I"/>
    <property type="match status" value="1"/>
</dbReference>
<dbReference type="RefSeq" id="WP_173942322.1">
    <property type="nucleotide sequence ID" value="NZ_CBCSCD010000003.1"/>
</dbReference>
<feature type="domain" description="PDEase" evidence="1">
    <location>
        <begin position="89"/>
        <end position="149"/>
    </location>
</feature>
<dbReference type="GO" id="GO:0004114">
    <property type="term" value="F:3',5'-cyclic-nucleotide phosphodiesterase activity"/>
    <property type="evidence" value="ECO:0007669"/>
    <property type="project" value="InterPro"/>
</dbReference>
<evidence type="ECO:0000313" key="3">
    <source>
        <dbReference type="Proteomes" id="UP000500806"/>
    </source>
</evidence>
<accession>A0A6M9PQL1</accession>
<protein>
    <recommendedName>
        <fullName evidence="1">PDEase domain-containing protein</fullName>
    </recommendedName>
</protein>
<reference evidence="2 3" key="1">
    <citation type="submission" date="2018-04" db="EMBL/GenBank/DDBJ databases">
        <title>Polynucleobacter sp. LimPoW16 genome.</title>
        <authorList>
            <person name="Hahn M.W."/>
        </authorList>
    </citation>
    <scope>NUCLEOTIDE SEQUENCE [LARGE SCALE GENOMIC DNA]</scope>
    <source>
        <strain evidence="2 3">LimPoW16</strain>
    </source>
</reference>
<dbReference type="InterPro" id="IPR036971">
    <property type="entry name" value="PDEase_catalytic_dom_sf"/>
</dbReference>
<dbReference type="AlphaFoldDB" id="A0A6M9PQL1"/>
<evidence type="ECO:0000313" key="2">
    <source>
        <dbReference type="EMBL" id="QKM62172.1"/>
    </source>
</evidence>
<dbReference type="EMBL" id="CP028941">
    <property type="protein sequence ID" value="QKM62172.1"/>
    <property type="molecule type" value="Genomic_DNA"/>
</dbReference>
<sequence>MSSNTSTIFQSTINNFLDTKHTVREFKEVELIQNAVEIHSNNFLDFIDGILKSPLWIQWDFQNNPLKQLALDLAAEIDRLSTLHPEPAFHSRRHFMDVCMMLSYLLMQQERWCDQSQLTSPWYACKEEKWLLLIAAISHDLGHPGLINKKPYELEKGSLDLLDTFLSQSMHLEIGISDVLGQISPWILATDHAYYKALLEKVSKESRSHVDCMSMLLVEADLASSVLPNHGFTLAQRLAEEWRINYPEKSMALTTHAGYLQFLKSLSFVSPQSIEARIPQALQITLSTHP</sequence>
<keyword evidence="3" id="KW-1185">Reference proteome</keyword>
<dbReference type="KEGG" id="pani:DCO16_03215"/>
<name>A0A6M9PQL1_9BURK</name>
<proteinExistence type="predicted"/>
<dbReference type="GO" id="GO:0007165">
    <property type="term" value="P:signal transduction"/>
    <property type="evidence" value="ECO:0007669"/>
    <property type="project" value="InterPro"/>
</dbReference>
<dbReference type="Proteomes" id="UP000500806">
    <property type="component" value="Chromosome"/>
</dbReference>
<dbReference type="Gene3D" id="1.10.1300.10">
    <property type="entry name" value="3'5'-cyclic nucleotide phosphodiesterase, catalytic domain"/>
    <property type="match status" value="1"/>
</dbReference>